<feature type="DNA-binding region" description="H-T-H motif" evidence="2">
    <location>
        <begin position="28"/>
        <end position="47"/>
    </location>
</feature>
<dbReference type="PROSITE" id="PS50977">
    <property type="entry name" value="HTH_TETR_2"/>
    <property type="match status" value="1"/>
</dbReference>
<gene>
    <name evidence="4" type="ORF">FUAX_20540</name>
</gene>
<dbReference type="GO" id="GO:0003677">
    <property type="term" value="F:DNA binding"/>
    <property type="evidence" value="ECO:0007669"/>
    <property type="project" value="UniProtKB-UniRule"/>
</dbReference>
<sequence>MGKKLEKKEAIVEAALRLFCTEGFQGTSTAKISKEAGVATGTLFLYFKSKDELINKLYIEAKRRMFEAITKGLDSNWPVCEQFEHLWTNLAMWAEKDFWAFKFANQYKYSPYIDKLSQEEVAESFAFAQNLIAKAEEEDLFGPLPTEFYMKLFFTVLVESVGYIVSEKLKGEEKERFVKNAFEAAWKSISK</sequence>
<evidence type="ECO:0000256" key="1">
    <source>
        <dbReference type="ARBA" id="ARBA00023125"/>
    </source>
</evidence>
<name>A0AAU9CW28_9BACT</name>
<dbReference type="PROSITE" id="PS01081">
    <property type="entry name" value="HTH_TETR_1"/>
    <property type="match status" value="1"/>
</dbReference>
<accession>A0AAU9CW28</accession>
<dbReference type="Pfam" id="PF16295">
    <property type="entry name" value="TetR_C_10"/>
    <property type="match status" value="1"/>
</dbReference>
<dbReference type="Pfam" id="PF00440">
    <property type="entry name" value="TetR_N"/>
    <property type="match status" value="1"/>
</dbReference>
<dbReference type="SUPFAM" id="SSF46689">
    <property type="entry name" value="Homeodomain-like"/>
    <property type="match status" value="1"/>
</dbReference>
<dbReference type="EMBL" id="AP025314">
    <property type="protein sequence ID" value="BDD09622.1"/>
    <property type="molecule type" value="Genomic_DNA"/>
</dbReference>
<evidence type="ECO:0000313" key="4">
    <source>
        <dbReference type="EMBL" id="BDD09622.1"/>
    </source>
</evidence>
<dbReference type="InterPro" id="IPR023772">
    <property type="entry name" value="DNA-bd_HTH_TetR-type_CS"/>
</dbReference>
<evidence type="ECO:0000259" key="3">
    <source>
        <dbReference type="PROSITE" id="PS50977"/>
    </source>
</evidence>
<keyword evidence="5" id="KW-1185">Reference proteome</keyword>
<keyword evidence="1 2" id="KW-0238">DNA-binding</keyword>
<dbReference type="PRINTS" id="PR00455">
    <property type="entry name" value="HTHTETR"/>
</dbReference>
<protein>
    <submittedName>
        <fullName evidence="4">TetR family transcriptional regulator</fullName>
    </submittedName>
</protein>
<dbReference type="AlphaFoldDB" id="A0AAU9CW28"/>
<dbReference type="InterPro" id="IPR050109">
    <property type="entry name" value="HTH-type_TetR-like_transc_reg"/>
</dbReference>
<dbReference type="InterPro" id="IPR009057">
    <property type="entry name" value="Homeodomain-like_sf"/>
</dbReference>
<reference evidence="4 5" key="1">
    <citation type="submission" date="2021-12" db="EMBL/GenBank/DDBJ databases">
        <title>Genome sequencing of bacteria with rrn-lacking chromosome and rrn-plasmid.</title>
        <authorList>
            <person name="Anda M."/>
            <person name="Iwasaki W."/>
        </authorList>
    </citation>
    <scope>NUCLEOTIDE SEQUENCE [LARGE SCALE GENOMIC DNA]</scope>
    <source>
        <strain evidence="4 5">DSM 100852</strain>
    </source>
</reference>
<dbReference type="InterPro" id="IPR001647">
    <property type="entry name" value="HTH_TetR"/>
</dbReference>
<evidence type="ECO:0000256" key="2">
    <source>
        <dbReference type="PROSITE-ProRule" id="PRU00335"/>
    </source>
</evidence>
<feature type="domain" description="HTH tetR-type" evidence="3">
    <location>
        <begin position="5"/>
        <end position="65"/>
    </location>
</feature>
<organism evidence="4 5">
    <name type="scientific">Fulvitalea axinellae</name>
    <dbReference type="NCBI Taxonomy" id="1182444"/>
    <lineage>
        <taxon>Bacteria</taxon>
        <taxon>Pseudomonadati</taxon>
        <taxon>Bacteroidota</taxon>
        <taxon>Cytophagia</taxon>
        <taxon>Cytophagales</taxon>
        <taxon>Persicobacteraceae</taxon>
        <taxon>Fulvitalea</taxon>
    </lineage>
</organism>
<dbReference type="InterPro" id="IPR032551">
    <property type="entry name" value="BscR_C"/>
</dbReference>
<dbReference type="Proteomes" id="UP001348817">
    <property type="component" value="Chromosome"/>
</dbReference>
<dbReference type="Gene3D" id="1.10.357.10">
    <property type="entry name" value="Tetracycline Repressor, domain 2"/>
    <property type="match status" value="1"/>
</dbReference>
<evidence type="ECO:0000313" key="5">
    <source>
        <dbReference type="Proteomes" id="UP001348817"/>
    </source>
</evidence>
<proteinExistence type="predicted"/>
<dbReference type="RefSeq" id="WP_338391219.1">
    <property type="nucleotide sequence ID" value="NZ_AP025314.1"/>
</dbReference>
<dbReference type="PANTHER" id="PTHR30055">
    <property type="entry name" value="HTH-TYPE TRANSCRIPTIONAL REGULATOR RUTR"/>
    <property type="match status" value="1"/>
</dbReference>
<dbReference type="PANTHER" id="PTHR30055:SF222">
    <property type="entry name" value="REGULATORY PROTEIN"/>
    <property type="match status" value="1"/>
</dbReference>
<dbReference type="KEGG" id="fax:FUAX_20540"/>